<feature type="non-terminal residue" evidence="1">
    <location>
        <position position="60"/>
    </location>
</feature>
<comment type="caution">
    <text evidence="1">The sequence shown here is derived from an EMBL/GenBank/DDBJ whole genome shotgun (WGS) entry which is preliminary data.</text>
</comment>
<name>A0A9N9PH66_9GLOM</name>
<dbReference type="OrthoDB" id="2105077at2759"/>
<keyword evidence="2" id="KW-1185">Reference proteome</keyword>
<reference evidence="1" key="1">
    <citation type="submission" date="2021-06" db="EMBL/GenBank/DDBJ databases">
        <authorList>
            <person name="Kallberg Y."/>
            <person name="Tangrot J."/>
            <person name="Rosling A."/>
        </authorList>
    </citation>
    <scope>NUCLEOTIDE SEQUENCE</scope>
    <source>
        <strain evidence="1">MA453B</strain>
    </source>
</reference>
<dbReference type="AlphaFoldDB" id="A0A9N9PH66"/>
<evidence type="ECO:0000313" key="2">
    <source>
        <dbReference type="Proteomes" id="UP000789405"/>
    </source>
</evidence>
<feature type="non-terminal residue" evidence="1">
    <location>
        <position position="1"/>
    </location>
</feature>
<proteinExistence type="predicted"/>
<evidence type="ECO:0000313" key="1">
    <source>
        <dbReference type="EMBL" id="CAG8826670.1"/>
    </source>
</evidence>
<gene>
    <name evidence="1" type="ORF">DERYTH_LOCUS28134</name>
</gene>
<organism evidence="1 2">
    <name type="scientific">Dentiscutata erythropus</name>
    <dbReference type="NCBI Taxonomy" id="1348616"/>
    <lineage>
        <taxon>Eukaryota</taxon>
        <taxon>Fungi</taxon>
        <taxon>Fungi incertae sedis</taxon>
        <taxon>Mucoromycota</taxon>
        <taxon>Glomeromycotina</taxon>
        <taxon>Glomeromycetes</taxon>
        <taxon>Diversisporales</taxon>
        <taxon>Gigasporaceae</taxon>
        <taxon>Dentiscutata</taxon>
    </lineage>
</organism>
<dbReference type="Proteomes" id="UP000789405">
    <property type="component" value="Unassembled WGS sequence"/>
</dbReference>
<dbReference type="EMBL" id="CAJVPY010068357">
    <property type="protein sequence ID" value="CAG8826670.1"/>
    <property type="molecule type" value="Genomic_DNA"/>
</dbReference>
<protein>
    <submittedName>
        <fullName evidence="1">12009_t:CDS:1</fullName>
    </submittedName>
</protein>
<sequence>VDQGYVGLISRFGQFYKSVDPGLVKVNVFTEKLEKVDVMVINPYQATFGITNVQKALYDR</sequence>
<accession>A0A9N9PH66</accession>